<protein>
    <submittedName>
        <fullName evidence="8">HORMA domain containing protein, putative</fullName>
    </submittedName>
</protein>
<keyword evidence="4" id="KW-0539">Nucleus</keyword>
<reference evidence="8" key="1">
    <citation type="submission" date="2018-07" db="EMBL/GenBank/DDBJ databases">
        <authorList>
            <person name="Quirk P.G."/>
            <person name="Krulwich T.A."/>
        </authorList>
    </citation>
    <scope>NUCLEOTIDE SEQUENCE</scope>
    <source>
        <strain evidence="8">Anand</strain>
    </source>
</reference>
<evidence type="ECO:0000256" key="4">
    <source>
        <dbReference type="ARBA" id="ARBA00023242"/>
    </source>
</evidence>
<evidence type="ECO:0000256" key="2">
    <source>
        <dbReference type="ARBA" id="ARBA00004286"/>
    </source>
</evidence>
<evidence type="ECO:0000256" key="3">
    <source>
        <dbReference type="ARBA" id="ARBA00022454"/>
    </source>
</evidence>
<dbReference type="GO" id="GO:0005634">
    <property type="term" value="C:nucleus"/>
    <property type="evidence" value="ECO:0007669"/>
    <property type="project" value="UniProtKB-SubCell"/>
</dbReference>
<dbReference type="AlphaFoldDB" id="A0A3B0MXW0"/>
<dbReference type="InterPro" id="IPR003511">
    <property type="entry name" value="HORMA_dom"/>
</dbReference>
<proteinExistence type="predicted"/>
<dbReference type="EMBL" id="UIVT01000004">
    <property type="protein sequence ID" value="SVP94289.1"/>
    <property type="molecule type" value="Genomic_DNA"/>
</dbReference>
<dbReference type="PROSITE" id="PS50815">
    <property type="entry name" value="HORMA"/>
    <property type="match status" value="1"/>
</dbReference>
<accession>A0A3B0MXW0</accession>
<evidence type="ECO:0000256" key="5">
    <source>
        <dbReference type="ARBA" id="ARBA00023254"/>
    </source>
</evidence>
<organism evidence="8">
    <name type="scientific">Theileria annulata</name>
    <dbReference type="NCBI Taxonomy" id="5874"/>
    <lineage>
        <taxon>Eukaryota</taxon>
        <taxon>Sar</taxon>
        <taxon>Alveolata</taxon>
        <taxon>Apicomplexa</taxon>
        <taxon>Aconoidasida</taxon>
        <taxon>Piroplasmida</taxon>
        <taxon>Theileriidae</taxon>
        <taxon>Theileria</taxon>
    </lineage>
</organism>
<evidence type="ECO:0000313" key="8">
    <source>
        <dbReference type="EMBL" id="SVP95103.1"/>
    </source>
</evidence>
<keyword evidence="5" id="KW-0469">Meiosis</keyword>
<sequence>MEVANNNNLISEIECKNVLKNFIKMVVSIICYLRNLFSESVFEDAKIGDLHLKRLTRSIPESSNLIDWIDYGVYDTIIKEYLKALIITIHDTTNVPLESYFLTLNPIAISNQEEKENINKELIKNNTVKSLKELIILIQSLSPLYDNNYIPNFNNHIHYLILIQLNNGYNEVQIDLYTISTINEYSTNYLSKSSSKYNTCTREGSINSPISVDNDESDDMLILELINKSEDLSKNCKYITKSLISTGLGVNVSIAKVLIKKLVAIIY</sequence>
<name>A0A3B0MXW0_THEAN</name>
<gene>
    <name evidence="7" type="ORF">TAT_000329100</name>
    <name evidence="8" type="ORF">TAV_000328900</name>
</gene>
<dbReference type="GO" id="GO:0005694">
    <property type="term" value="C:chromosome"/>
    <property type="evidence" value="ECO:0007669"/>
    <property type="project" value="UniProtKB-SubCell"/>
</dbReference>
<keyword evidence="3" id="KW-0158">Chromosome</keyword>
<evidence type="ECO:0000313" key="7">
    <source>
        <dbReference type="EMBL" id="SVP94289.1"/>
    </source>
</evidence>
<evidence type="ECO:0000256" key="1">
    <source>
        <dbReference type="ARBA" id="ARBA00004123"/>
    </source>
</evidence>
<dbReference type="PANTHER" id="PTHR48225:SF7">
    <property type="entry name" value="MEIOSIS-SPECIFIC PROTEIN HOP1"/>
    <property type="match status" value="1"/>
</dbReference>
<dbReference type="VEuPathDB" id="PiroplasmaDB:TA07970"/>
<dbReference type="Gene3D" id="3.30.900.10">
    <property type="entry name" value="HORMA domain"/>
    <property type="match status" value="1"/>
</dbReference>
<dbReference type="InterPro" id="IPR051294">
    <property type="entry name" value="HORMA_MeioticProgression"/>
</dbReference>
<dbReference type="EMBL" id="UIVS01000004">
    <property type="protein sequence ID" value="SVP95103.1"/>
    <property type="molecule type" value="Genomic_DNA"/>
</dbReference>
<comment type="subcellular location">
    <subcellularLocation>
        <location evidence="2">Chromosome</location>
    </subcellularLocation>
    <subcellularLocation>
        <location evidence="1">Nucleus</location>
    </subcellularLocation>
</comment>
<dbReference type="PANTHER" id="PTHR48225">
    <property type="entry name" value="HORMA DOMAIN-CONTAINING PROTEIN 1"/>
    <property type="match status" value="1"/>
</dbReference>
<dbReference type="SUPFAM" id="SSF56019">
    <property type="entry name" value="The spindle assembly checkpoint protein mad2"/>
    <property type="match status" value="1"/>
</dbReference>
<dbReference type="InterPro" id="IPR036570">
    <property type="entry name" value="HORMA_dom_sf"/>
</dbReference>
<dbReference type="Pfam" id="PF02301">
    <property type="entry name" value="HORMA"/>
    <property type="match status" value="1"/>
</dbReference>
<dbReference type="GO" id="GO:0051321">
    <property type="term" value="P:meiotic cell cycle"/>
    <property type="evidence" value="ECO:0007669"/>
    <property type="project" value="UniProtKB-KW"/>
</dbReference>
<feature type="domain" description="HORMA" evidence="6">
    <location>
        <begin position="13"/>
        <end position="210"/>
    </location>
</feature>
<evidence type="ECO:0000259" key="6">
    <source>
        <dbReference type="PROSITE" id="PS50815"/>
    </source>
</evidence>